<dbReference type="AlphaFoldDB" id="A0A4R6RA47"/>
<protein>
    <recommendedName>
        <fullName evidence="3">Tetratricopeptide repeat protein</fullName>
    </recommendedName>
</protein>
<gene>
    <name evidence="1" type="ORF">EV672_10511</name>
</gene>
<proteinExistence type="predicted"/>
<evidence type="ECO:0000313" key="1">
    <source>
        <dbReference type="EMBL" id="TDP82824.1"/>
    </source>
</evidence>
<dbReference type="Gene3D" id="1.25.40.10">
    <property type="entry name" value="Tetratricopeptide repeat domain"/>
    <property type="match status" value="1"/>
</dbReference>
<organism evidence="1 2">
    <name type="scientific">Aquabacterium commune</name>
    <dbReference type="NCBI Taxonomy" id="70586"/>
    <lineage>
        <taxon>Bacteria</taxon>
        <taxon>Pseudomonadati</taxon>
        <taxon>Pseudomonadota</taxon>
        <taxon>Betaproteobacteria</taxon>
        <taxon>Burkholderiales</taxon>
        <taxon>Aquabacterium</taxon>
    </lineage>
</organism>
<name>A0A4R6RA47_9BURK</name>
<dbReference type="InterPro" id="IPR011990">
    <property type="entry name" value="TPR-like_helical_dom_sf"/>
</dbReference>
<dbReference type="Gene3D" id="3.90.70.10">
    <property type="entry name" value="Cysteine proteinases"/>
    <property type="match status" value="1"/>
</dbReference>
<evidence type="ECO:0000313" key="2">
    <source>
        <dbReference type="Proteomes" id="UP000294593"/>
    </source>
</evidence>
<sequence>MGTGLSGCATWLDAGTAQTQQLLAAPPAGLPRRVLLDATPFHPQTELQCGPAALATLLGAAGRPVTPEALTPEVFVPGRGGSLQIEMLGAARRHDAVSTVLPPRLDALLQEVAAGHPVGVMLNLGLSVVPLWHFAVLVGFDLDREELLLRSGETRELHLPLRTFERTWARSQHWAFVALPPEAVPATASLATVREGRIGFERAAPPARAVAAWQSAWQRWPNDVVIGMGLGNSQVAAGDAPAALRTFAQLAEATDNAAAWNNLASLRLRTGDLPGARQAARQAVLRASAAEPAMLPAAQATQAEVAAAHAR</sequence>
<dbReference type="EMBL" id="SNXW01000005">
    <property type="protein sequence ID" value="TDP82824.1"/>
    <property type="molecule type" value="Genomic_DNA"/>
</dbReference>
<comment type="caution">
    <text evidence="1">The sequence shown here is derived from an EMBL/GenBank/DDBJ whole genome shotgun (WGS) entry which is preliminary data.</text>
</comment>
<dbReference type="OrthoDB" id="9814129at2"/>
<evidence type="ECO:0008006" key="3">
    <source>
        <dbReference type="Google" id="ProtNLM"/>
    </source>
</evidence>
<dbReference type="RefSeq" id="WP_133608724.1">
    <property type="nucleotide sequence ID" value="NZ_SNXW01000005.1"/>
</dbReference>
<accession>A0A4R6RA47</accession>
<reference evidence="1 2" key="1">
    <citation type="submission" date="2019-03" db="EMBL/GenBank/DDBJ databases">
        <title>Genomic Encyclopedia of Type Strains, Phase IV (KMG-IV): sequencing the most valuable type-strain genomes for metagenomic binning, comparative biology and taxonomic classification.</title>
        <authorList>
            <person name="Goeker M."/>
        </authorList>
    </citation>
    <scope>NUCLEOTIDE SEQUENCE [LARGE SCALE GENOMIC DNA]</scope>
    <source>
        <strain evidence="1 2">DSM 11901</strain>
    </source>
</reference>
<dbReference type="Proteomes" id="UP000294593">
    <property type="component" value="Unassembled WGS sequence"/>
</dbReference>
<keyword evidence="2" id="KW-1185">Reference proteome</keyword>
<dbReference type="SUPFAM" id="SSF48452">
    <property type="entry name" value="TPR-like"/>
    <property type="match status" value="1"/>
</dbReference>
<dbReference type="NCBIfam" id="NF033920">
    <property type="entry name" value="C39_PA2778_fam"/>
    <property type="match status" value="1"/>
</dbReference>